<evidence type="ECO:0000313" key="2">
    <source>
        <dbReference type="Proteomes" id="UP000095751"/>
    </source>
</evidence>
<dbReference type="PANTHER" id="PTHR15818:SF2">
    <property type="entry name" value="G-PATCH DOMAIN AND KOW MOTIFS-CONTAINING PROTEIN"/>
    <property type="match status" value="1"/>
</dbReference>
<keyword evidence="2" id="KW-1185">Reference proteome</keyword>
<gene>
    <name evidence="1" type="ORF">FRACYDRAFT_178544</name>
</gene>
<dbReference type="GO" id="GO:0000398">
    <property type="term" value="P:mRNA splicing, via spliceosome"/>
    <property type="evidence" value="ECO:0007669"/>
    <property type="project" value="InterPro"/>
</dbReference>
<protein>
    <submittedName>
        <fullName evidence="1">Uncharacterized protein</fullName>
    </submittedName>
</protein>
<dbReference type="Pfam" id="PF25088">
    <property type="entry name" value="GPKOW_C"/>
    <property type="match status" value="1"/>
</dbReference>
<evidence type="ECO:0000313" key="1">
    <source>
        <dbReference type="EMBL" id="OEU22164.1"/>
    </source>
</evidence>
<dbReference type="InterPro" id="IPR045166">
    <property type="entry name" value="Spp2-like"/>
</dbReference>
<dbReference type="KEGG" id="fcy:FRACYDRAFT_178544"/>
<name>A0A1E7FVK9_9STRA</name>
<organism evidence="1 2">
    <name type="scientific">Fragilariopsis cylindrus CCMP1102</name>
    <dbReference type="NCBI Taxonomy" id="635003"/>
    <lineage>
        <taxon>Eukaryota</taxon>
        <taxon>Sar</taxon>
        <taxon>Stramenopiles</taxon>
        <taxon>Ochrophyta</taxon>
        <taxon>Bacillariophyta</taxon>
        <taxon>Bacillariophyceae</taxon>
        <taxon>Bacillariophycidae</taxon>
        <taxon>Bacillariales</taxon>
        <taxon>Bacillariaceae</taxon>
        <taxon>Fragilariopsis</taxon>
    </lineage>
</organism>
<dbReference type="AlphaFoldDB" id="A0A1E7FVK9"/>
<dbReference type="Gene3D" id="2.30.30.140">
    <property type="match status" value="1"/>
</dbReference>
<accession>A0A1E7FVK9</accession>
<sequence>MTSWLIPNIRVRVISSKYGGSVYKEKGVVVDVTRRGVATLKMGNGQVINVAERHLETALPKAGGNSIILSGDQRHSKGRLLERDSKKNRGVVQVFEDMSVITTSLDEMAEWCGPLDDDLEN</sequence>
<dbReference type="GO" id="GO:0005681">
    <property type="term" value="C:spliceosomal complex"/>
    <property type="evidence" value="ECO:0007669"/>
    <property type="project" value="TreeGrafter"/>
</dbReference>
<proteinExistence type="predicted"/>
<dbReference type="OrthoDB" id="5577072at2759"/>
<dbReference type="PANTHER" id="PTHR15818">
    <property type="entry name" value="G PATCH AND KOW-CONTAINING"/>
    <property type="match status" value="1"/>
</dbReference>
<dbReference type="InParanoid" id="A0A1E7FVK9"/>
<dbReference type="Proteomes" id="UP000095751">
    <property type="component" value="Unassembled WGS sequence"/>
</dbReference>
<dbReference type="EMBL" id="KV784353">
    <property type="protein sequence ID" value="OEU22164.1"/>
    <property type="molecule type" value="Genomic_DNA"/>
</dbReference>
<reference evidence="1 2" key="1">
    <citation type="submission" date="2016-09" db="EMBL/GenBank/DDBJ databases">
        <title>Extensive genetic diversity and differential bi-allelic expression allows diatom success in the polar Southern Ocean.</title>
        <authorList>
            <consortium name="DOE Joint Genome Institute"/>
            <person name="Mock T."/>
            <person name="Otillar R.P."/>
            <person name="Strauss J."/>
            <person name="Dupont C."/>
            <person name="Frickenhaus S."/>
            <person name="Maumus F."/>
            <person name="Mcmullan M."/>
            <person name="Sanges R."/>
            <person name="Schmutz J."/>
            <person name="Toseland A."/>
            <person name="Valas R."/>
            <person name="Veluchamy A."/>
            <person name="Ward B.J."/>
            <person name="Allen A."/>
            <person name="Barry K."/>
            <person name="Falciatore A."/>
            <person name="Ferrante M."/>
            <person name="Fortunato A.E."/>
            <person name="Gloeckner G."/>
            <person name="Gruber A."/>
            <person name="Hipkin R."/>
            <person name="Janech M."/>
            <person name="Kroth P."/>
            <person name="Leese F."/>
            <person name="Lindquist E."/>
            <person name="Lyon B.R."/>
            <person name="Martin J."/>
            <person name="Mayer C."/>
            <person name="Parker M."/>
            <person name="Quesneville H."/>
            <person name="Raymond J."/>
            <person name="Uhlig C."/>
            <person name="Valentin K.U."/>
            <person name="Worden A.Z."/>
            <person name="Armbrust E.V."/>
            <person name="Bowler C."/>
            <person name="Green B."/>
            <person name="Moulton V."/>
            <person name="Van Oosterhout C."/>
            <person name="Grigoriev I."/>
        </authorList>
    </citation>
    <scope>NUCLEOTIDE SEQUENCE [LARGE SCALE GENOMIC DNA]</scope>
    <source>
        <strain evidence="1 2">CCMP1102</strain>
    </source>
</reference>